<feature type="binding site" evidence="18">
    <location>
        <position position="33"/>
    </location>
    <ligand>
        <name>a divalent metal cation</name>
        <dbReference type="ChEBI" id="CHEBI:60240"/>
    </ligand>
</feature>
<keyword evidence="7 17" id="KW-0547">Nucleotide-binding</keyword>
<evidence type="ECO:0000256" key="16">
    <source>
        <dbReference type="PIRSR" id="PIRSR600829-2"/>
    </source>
</evidence>
<keyword evidence="8 20" id="KW-0418">Kinase</keyword>
<evidence type="ECO:0000256" key="6">
    <source>
        <dbReference type="ARBA" id="ARBA00022692"/>
    </source>
</evidence>
<evidence type="ECO:0000256" key="7">
    <source>
        <dbReference type="ARBA" id="ARBA00022741"/>
    </source>
</evidence>
<keyword evidence="3" id="KW-1003">Cell membrane</keyword>
<dbReference type="Proteomes" id="UP000824180">
    <property type="component" value="Unassembled WGS sequence"/>
</dbReference>
<evidence type="ECO:0000256" key="2">
    <source>
        <dbReference type="ARBA" id="ARBA00005967"/>
    </source>
</evidence>
<feature type="transmembrane region" description="Helical" evidence="19">
    <location>
        <begin position="38"/>
        <end position="55"/>
    </location>
</feature>
<protein>
    <submittedName>
        <fullName evidence="20">Diacylglycerol kinase family protein</fullName>
    </submittedName>
</protein>
<reference evidence="20" key="1">
    <citation type="journal article" date="2021" name="PeerJ">
        <title>Extensive microbial diversity within the chicken gut microbiome revealed by metagenomics and culture.</title>
        <authorList>
            <person name="Gilroy R."/>
            <person name="Ravi A."/>
            <person name="Getino M."/>
            <person name="Pursley I."/>
            <person name="Horton D.L."/>
            <person name="Alikhan N.F."/>
            <person name="Baker D."/>
            <person name="Gharbi K."/>
            <person name="Hall N."/>
            <person name="Watson M."/>
            <person name="Adriaenssens E.M."/>
            <person name="Foster-Nyarko E."/>
            <person name="Jarju S."/>
            <person name="Secka A."/>
            <person name="Antonio M."/>
            <person name="Oren A."/>
            <person name="Chaudhuri R.R."/>
            <person name="La Ragione R."/>
            <person name="Hildebrand F."/>
            <person name="Pallen M.J."/>
        </authorList>
    </citation>
    <scope>NUCLEOTIDE SEQUENCE</scope>
    <source>
        <strain evidence="20">876</strain>
    </source>
</reference>
<keyword evidence="9 17" id="KW-0067">ATP-binding</keyword>
<keyword evidence="4" id="KW-0444">Lipid biosynthesis</keyword>
<evidence type="ECO:0000313" key="21">
    <source>
        <dbReference type="Proteomes" id="UP000824180"/>
    </source>
</evidence>
<dbReference type="CDD" id="cd14265">
    <property type="entry name" value="UDPK_IM_like"/>
    <property type="match status" value="1"/>
</dbReference>
<keyword evidence="11" id="KW-0443">Lipid metabolism</keyword>
<dbReference type="PANTHER" id="PTHR34299">
    <property type="entry name" value="DIACYLGLYCEROL KINASE"/>
    <property type="match status" value="1"/>
</dbReference>
<dbReference type="AlphaFoldDB" id="A0A9E2NWC3"/>
<dbReference type="GO" id="GO:0046872">
    <property type="term" value="F:metal ion binding"/>
    <property type="evidence" value="ECO:0007669"/>
    <property type="project" value="UniProtKB-KW"/>
</dbReference>
<dbReference type="Pfam" id="PF01219">
    <property type="entry name" value="DAGK_prokar"/>
    <property type="match status" value="1"/>
</dbReference>
<gene>
    <name evidence="20" type="ORF">H9843_00765</name>
</gene>
<evidence type="ECO:0000256" key="18">
    <source>
        <dbReference type="PIRSR" id="PIRSR600829-4"/>
    </source>
</evidence>
<feature type="active site" description="Proton acceptor" evidence="15">
    <location>
        <position position="74"/>
    </location>
</feature>
<comment type="subcellular location">
    <subcellularLocation>
        <location evidence="1">Cell membrane</location>
        <topology evidence="1">Multi-pass membrane protein</topology>
    </subcellularLocation>
</comment>
<dbReference type="EMBL" id="JAHLFK010000004">
    <property type="protein sequence ID" value="MBU3829429.1"/>
    <property type="molecule type" value="Genomic_DNA"/>
</dbReference>
<dbReference type="GO" id="GO:0016301">
    <property type="term" value="F:kinase activity"/>
    <property type="evidence" value="ECO:0007669"/>
    <property type="project" value="UniProtKB-KW"/>
</dbReference>
<comment type="caution">
    <text evidence="20">The sequence shown here is derived from an EMBL/GenBank/DDBJ whole genome shotgun (WGS) entry which is preliminary data.</text>
</comment>
<keyword evidence="18" id="KW-0479">Metal-binding</keyword>
<feature type="binding site" evidence="17">
    <location>
        <position position="81"/>
    </location>
    <ligand>
        <name>ATP</name>
        <dbReference type="ChEBI" id="CHEBI:30616"/>
    </ligand>
</feature>
<dbReference type="GO" id="GO:0008654">
    <property type="term" value="P:phospholipid biosynthetic process"/>
    <property type="evidence" value="ECO:0007669"/>
    <property type="project" value="UniProtKB-KW"/>
</dbReference>
<keyword evidence="10 19" id="KW-1133">Transmembrane helix</keyword>
<dbReference type="Gene3D" id="1.10.287.3610">
    <property type="match status" value="1"/>
</dbReference>
<dbReference type="InterPro" id="IPR000829">
    <property type="entry name" value="DAGK"/>
</dbReference>
<evidence type="ECO:0000256" key="12">
    <source>
        <dbReference type="ARBA" id="ARBA00023136"/>
    </source>
</evidence>
<dbReference type="GO" id="GO:0005524">
    <property type="term" value="F:ATP binding"/>
    <property type="evidence" value="ECO:0007669"/>
    <property type="project" value="UniProtKB-KW"/>
</dbReference>
<keyword evidence="6 19" id="KW-0812">Transmembrane</keyword>
<evidence type="ECO:0000256" key="15">
    <source>
        <dbReference type="PIRSR" id="PIRSR600829-1"/>
    </source>
</evidence>
<feature type="binding site" evidence="16">
    <location>
        <begin position="18"/>
        <end position="23"/>
    </location>
    <ligand>
        <name>substrate</name>
    </ligand>
</feature>
<keyword evidence="13" id="KW-0594">Phospholipid biosynthesis</keyword>
<evidence type="ECO:0000256" key="8">
    <source>
        <dbReference type="ARBA" id="ARBA00022777"/>
    </source>
</evidence>
<feature type="binding site" evidence="16">
    <location>
        <position position="74"/>
    </location>
    <ligand>
        <name>substrate</name>
    </ligand>
</feature>
<feature type="transmembrane region" description="Helical" evidence="19">
    <location>
        <begin position="61"/>
        <end position="80"/>
    </location>
</feature>
<name>A0A9E2NWC3_9LACO</name>
<accession>A0A9E2NWC3</accession>
<evidence type="ECO:0000256" key="19">
    <source>
        <dbReference type="SAM" id="Phobius"/>
    </source>
</evidence>
<organism evidence="20 21">
    <name type="scientific">Candidatus Limosilactobacillus merdavium</name>
    <dbReference type="NCBI Taxonomy" id="2838651"/>
    <lineage>
        <taxon>Bacteria</taxon>
        <taxon>Bacillati</taxon>
        <taxon>Bacillota</taxon>
        <taxon>Bacilli</taxon>
        <taxon>Lactobacillales</taxon>
        <taxon>Lactobacillaceae</taxon>
        <taxon>Limosilactobacillus</taxon>
    </lineage>
</organism>
<feature type="binding site" evidence="18">
    <location>
        <position position="81"/>
    </location>
    <ligand>
        <name>a divalent metal cation</name>
        <dbReference type="ChEBI" id="CHEBI:60240"/>
    </ligand>
</feature>
<dbReference type="PANTHER" id="PTHR34299:SF1">
    <property type="entry name" value="DIACYLGLYCEROL KINASE"/>
    <property type="match status" value="1"/>
</dbReference>
<evidence type="ECO:0000256" key="3">
    <source>
        <dbReference type="ARBA" id="ARBA00022475"/>
    </source>
</evidence>
<feature type="binding site" evidence="17">
    <location>
        <begin position="100"/>
        <end position="101"/>
    </location>
    <ligand>
        <name>ATP</name>
        <dbReference type="ChEBI" id="CHEBI:30616"/>
    </ligand>
</feature>
<feature type="transmembrane region" description="Helical" evidence="19">
    <location>
        <begin position="101"/>
        <end position="123"/>
    </location>
</feature>
<evidence type="ECO:0000256" key="1">
    <source>
        <dbReference type="ARBA" id="ARBA00004651"/>
    </source>
</evidence>
<feature type="binding site" evidence="17">
    <location>
        <position position="33"/>
    </location>
    <ligand>
        <name>ATP</name>
        <dbReference type="ChEBI" id="CHEBI:30616"/>
    </ligand>
</feature>
<dbReference type="InterPro" id="IPR036945">
    <property type="entry name" value="DAGK_sf"/>
</dbReference>
<sequence length="132" mass="14862">MVSKDNHQVEKNHHLIQAMGHAWDGIIDVVTQERNMRYHLLAAVTVIILGFLLNVDRLEWLWLLLAILVVFSAEFLNTVIEAVTDLLGEHHYDVNIKKAKDVAAGGVLITAIFAVLVGLIIFLPKLLKLLDY</sequence>
<dbReference type="GO" id="GO:0005886">
    <property type="term" value="C:plasma membrane"/>
    <property type="evidence" value="ECO:0007669"/>
    <property type="project" value="UniProtKB-SubCell"/>
</dbReference>
<evidence type="ECO:0000256" key="5">
    <source>
        <dbReference type="ARBA" id="ARBA00022679"/>
    </source>
</evidence>
<keyword evidence="18" id="KW-0460">Magnesium</keyword>
<evidence type="ECO:0000256" key="17">
    <source>
        <dbReference type="PIRSR" id="PIRSR600829-3"/>
    </source>
</evidence>
<evidence type="ECO:0000256" key="11">
    <source>
        <dbReference type="ARBA" id="ARBA00023098"/>
    </source>
</evidence>
<comment type="cofactor">
    <cofactor evidence="18">
        <name>Mg(2+)</name>
        <dbReference type="ChEBI" id="CHEBI:18420"/>
    </cofactor>
    <text evidence="18">Mn(2+), Zn(2+), Cd(2+) and Co(2+) support activity to lesser extents.</text>
</comment>
<keyword evidence="14" id="KW-1208">Phospholipid metabolism</keyword>
<evidence type="ECO:0000256" key="9">
    <source>
        <dbReference type="ARBA" id="ARBA00022840"/>
    </source>
</evidence>
<evidence type="ECO:0000256" key="4">
    <source>
        <dbReference type="ARBA" id="ARBA00022516"/>
    </source>
</evidence>
<evidence type="ECO:0000256" key="14">
    <source>
        <dbReference type="ARBA" id="ARBA00023264"/>
    </source>
</evidence>
<evidence type="ECO:0000313" key="20">
    <source>
        <dbReference type="EMBL" id="MBU3829429.1"/>
    </source>
</evidence>
<dbReference type="InterPro" id="IPR033717">
    <property type="entry name" value="UDPK"/>
</dbReference>
<keyword evidence="12 19" id="KW-0472">Membrane</keyword>
<reference evidence="20" key="2">
    <citation type="submission" date="2021-04" db="EMBL/GenBank/DDBJ databases">
        <authorList>
            <person name="Gilroy R."/>
        </authorList>
    </citation>
    <scope>NUCLEOTIDE SEQUENCE</scope>
    <source>
        <strain evidence="20">876</strain>
    </source>
</reference>
<evidence type="ECO:0000256" key="13">
    <source>
        <dbReference type="ARBA" id="ARBA00023209"/>
    </source>
</evidence>
<keyword evidence="5" id="KW-0808">Transferase</keyword>
<comment type="similarity">
    <text evidence="2">Belongs to the bacterial diacylglycerol kinase family.</text>
</comment>
<proteinExistence type="inferred from homology"/>
<evidence type="ECO:0000256" key="10">
    <source>
        <dbReference type="ARBA" id="ARBA00022989"/>
    </source>
</evidence>